<dbReference type="Proteomes" id="UP001597010">
    <property type="component" value="Unassembled WGS sequence"/>
</dbReference>
<evidence type="ECO:0000256" key="1">
    <source>
        <dbReference type="SAM" id="Phobius"/>
    </source>
</evidence>
<keyword evidence="1" id="KW-1133">Transmembrane helix</keyword>
<comment type="caution">
    <text evidence="3">The sequence shown here is derived from an EMBL/GenBank/DDBJ whole genome shotgun (WGS) entry which is preliminary data.</text>
</comment>
<feature type="transmembrane region" description="Helical" evidence="1">
    <location>
        <begin position="274"/>
        <end position="294"/>
    </location>
</feature>
<name>A0ABW3AWG1_9SPHI</name>
<accession>A0ABW3AWG1</accession>
<feature type="transmembrane region" description="Helical" evidence="1">
    <location>
        <begin position="12"/>
        <end position="41"/>
    </location>
</feature>
<dbReference type="EMBL" id="JBHTHZ010000014">
    <property type="protein sequence ID" value="MFD0795222.1"/>
    <property type="molecule type" value="Genomic_DNA"/>
</dbReference>
<dbReference type="GO" id="GO:0016787">
    <property type="term" value="F:hydrolase activity"/>
    <property type="evidence" value="ECO:0007669"/>
    <property type="project" value="UniProtKB-KW"/>
</dbReference>
<organism evidence="3 4">
    <name type="scientific">Mucilaginibacter litoreus</name>
    <dbReference type="NCBI Taxonomy" id="1048221"/>
    <lineage>
        <taxon>Bacteria</taxon>
        <taxon>Pseudomonadati</taxon>
        <taxon>Bacteroidota</taxon>
        <taxon>Sphingobacteriia</taxon>
        <taxon>Sphingobacteriales</taxon>
        <taxon>Sphingobacteriaceae</taxon>
        <taxon>Mucilaginibacter</taxon>
    </lineage>
</organism>
<feature type="transmembrane region" description="Helical" evidence="1">
    <location>
        <begin position="200"/>
        <end position="216"/>
    </location>
</feature>
<evidence type="ECO:0000259" key="2">
    <source>
        <dbReference type="Pfam" id="PF02517"/>
    </source>
</evidence>
<dbReference type="Pfam" id="PF02517">
    <property type="entry name" value="Rce1-like"/>
    <property type="match status" value="1"/>
</dbReference>
<feature type="domain" description="CAAX prenyl protease 2/Lysostaphin resistance protein A-like" evidence="2">
    <location>
        <begin position="167"/>
        <end position="251"/>
    </location>
</feature>
<dbReference type="RefSeq" id="WP_377117412.1">
    <property type="nucleotide sequence ID" value="NZ_JBHTHZ010000014.1"/>
</dbReference>
<feature type="transmembrane region" description="Helical" evidence="1">
    <location>
        <begin position="61"/>
        <end position="81"/>
    </location>
</feature>
<keyword evidence="1" id="KW-0812">Transmembrane</keyword>
<protein>
    <submittedName>
        <fullName evidence="3">CPBP family intramembrane glutamic endopeptidase</fullName>
        <ecNumber evidence="3">3.4.-.-</ecNumber>
    </submittedName>
</protein>
<gene>
    <name evidence="3" type="ORF">ACFQZX_16485</name>
</gene>
<dbReference type="InterPro" id="IPR003675">
    <property type="entry name" value="Rce1/LyrA-like_dom"/>
</dbReference>
<sequence>MKRTVNQTSPGMQLLYFVVIFAGIFIVLNILGILLVGLIYGFDLIMDIARLDFTNPKTVPALYLLQVVTTTLPIFTAPMVFGYWVMRAPEEYLMIRHKVKPMLFVVAFFTMLVSSPLIELLGNINQQLVLPKALSGLERWMKQSEESARRVTMAILQMQTVWDCVKNVFLIGFLTAVAEEFLFRGGMQSIFVKWTRNKHAAIWITAAVFSAFHLEFYGFLPRLLLGALFGYFVAYSGSIWPAVWGHFLNNGTAVIATYMFQHKHTKLNPDDQHIFNFSGYIFSLIIVIILLVVYKKIAEAKQGPAFNGEELG</sequence>
<dbReference type="EC" id="3.4.-.-" evidence="3"/>
<reference evidence="4" key="1">
    <citation type="journal article" date="2019" name="Int. J. Syst. Evol. Microbiol.">
        <title>The Global Catalogue of Microorganisms (GCM) 10K type strain sequencing project: providing services to taxonomists for standard genome sequencing and annotation.</title>
        <authorList>
            <consortium name="The Broad Institute Genomics Platform"/>
            <consortium name="The Broad Institute Genome Sequencing Center for Infectious Disease"/>
            <person name="Wu L."/>
            <person name="Ma J."/>
        </authorList>
    </citation>
    <scope>NUCLEOTIDE SEQUENCE [LARGE SCALE GENOMIC DNA]</scope>
    <source>
        <strain evidence="4">CCUG 61484</strain>
    </source>
</reference>
<keyword evidence="1" id="KW-0472">Membrane</keyword>
<evidence type="ECO:0000313" key="4">
    <source>
        <dbReference type="Proteomes" id="UP001597010"/>
    </source>
</evidence>
<feature type="transmembrane region" description="Helical" evidence="1">
    <location>
        <begin position="223"/>
        <end position="243"/>
    </location>
</feature>
<proteinExistence type="predicted"/>
<keyword evidence="4" id="KW-1185">Reference proteome</keyword>
<dbReference type="PANTHER" id="PTHR43592:SF15">
    <property type="entry name" value="CAAX AMINO TERMINAL PROTEASE FAMILY PROTEIN"/>
    <property type="match status" value="1"/>
</dbReference>
<evidence type="ECO:0000313" key="3">
    <source>
        <dbReference type="EMBL" id="MFD0795222.1"/>
    </source>
</evidence>
<feature type="transmembrane region" description="Helical" evidence="1">
    <location>
        <begin position="102"/>
        <end position="122"/>
    </location>
</feature>
<keyword evidence="3" id="KW-0378">Hydrolase</keyword>
<dbReference type="PANTHER" id="PTHR43592">
    <property type="entry name" value="CAAX AMINO TERMINAL PROTEASE"/>
    <property type="match status" value="1"/>
</dbReference>